<sequence>MARYNKKVSIKECSMIIRNPEVKDAKQVIDLIKLIDTESTFLLREPGEFTISVEREKELIEFWIDTPYKLFLVAEVNDEIVATCGFSIDSRKRCKHKGDIGISVKKDYWNKGIGRALLEECINWSIEQKLEKLELEVDTDNERAFSLYQKLGFKVEGKKVHDKKMADGTYKDSYVMALFL</sequence>
<keyword evidence="3" id="KW-1185">Reference proteome</keyword>
<dbReference type="RefSeq" id="WP_343827968.1">
    <property type="nucleotide sequence ID" value="NZ_BAAACI010000011.1"/>
</dbReference>
<dbReference type="InterPro" id="IPR000182">
    <property type="entry name" value="GNAT_dom"/>
</dbReference>
<dbReference type="EMBL" id="BAAACI010000011">
    <property type="protein sequence ID" value="GAA0778850.1"/>
    <property type="molecule type" value="Genomic_DNA"/>
</dbReference>
<organism evidence="2 3">
    <name type="scientific">Clostridium subterminale</name>
    <dbReference type="NCBI Taxonomy" id="1550"/>
    <lineage>
        <taxon>Bacteria</taxon>
        <taxon>Bacillati</taxon>
        <taxon>Bacillota</taxon>
        <taxon>Clostridia</taxon>
        <taxon>Eubacteriales</taxon>
        <taxon>Clostridiaceae</taxon>
        <taxon>Clostridium</taxon>
    </lineage>
</organism>
<feature type="domain" description="N-acetyltransferase" evidence="1">
    <location>
        <begin position="15"/>
        <end position="180"/>
    </location>
</feature>
<accession>A0ABN1KY62</accession>
<name>A0ABN1KY62_CLOSU</name>
<dbReference type="CDD" id="cd04301">
    <property type="entry name" value="NAT_SF"/>
    <property type="match status" value="1"/>
</dbReference>
<dbReference type="PROSITE" id="PS51186">
    <property type="entry name" value="GNAT"/>
    <property type="match status" value="1"/>
</dbReference>
<dbReference type="Proteomes" id="UP001501047">
    <property type="component" value="Unassembled WGS sequence"/>
</dbReference>
<dbReference type="SUPFAM" id="SSF55729">
    <property type="entry name" value="Acyl-CoA N-acyltransferases (Nat)"/>
    <property type="match status" value="1"/>
</dbReference>
<evidence type="ECO:0000313" key="2">
    <source>
        <dbReference type="EMBL" id="GAA0778850.1"/>
    </source>
</evidence>
<evidence type="ECO:0000313" key="3">
    <source>
        <dbReference type="Proteomes" id="UP001501047"/>
    </source>
</evidence>
<dbReference type="PANTHER" id="PTHR43072">
    <property type="entry name" value="N-ACETYLTRANSFERASE"/>
    <property type="match status" value="1"/>
</dbReference>
<dbReference type="InterPro" id="IPR016181">
    <property type="entry name" value="Acyl_CoA_acyltransferase"/>
</dbReference>
<reference evidence="2 3" key="1">
    <citation type="journal article" date="2019" name="Int. J. Syst. Evol. Microbiol.">
        <title>The Global Catalogue of Microorganisms (GCM) 10K type strain sequencing project: providing services to taxonomists for standard genome sequencing and annotation.</title>
        <authorList>
            <consortium name="The Broad Institute Genomics Platform"/>
            <consortium name="The Broad Institute Genome Sequencing Center for Infectious Disease"/>
            <person name="Wu L."/>
            <person name="Ma J."/>
        </authorList>
    </citation>
    <scope>NUCLEOTIDE SEQUENCE [LARGE SCALE GENOMIC DNA]</scope>
    <source>
        <strain evidence="2 3">JCM 1417</strain>
    </source>
</reference>
<dbReference type="PANTHER" id="PTHR43072:SF60">
    <property type="entry name" value="L-2,4-DIAMINOBUTYRIC ACID ACETYLTRANSFERASE"/>
    <property type="match status" value="1"/>
</dbReference>
<comment type="caution">
    <text evidence="2">The sequence shown here is derived from an EMBL/GenBank/DDBJ whole genome shotgun (WGS) entry which is preliminary data.</text>
</comment>
<dbReference type="Gene3D" id="3.40.630.30">
    <property type="match status" value="1"/>
</dbReference>
<proteinExistence type="predicted"/>
<evidence type="ECO:0000259" key="1">
    <source>
        <dbReference type="PROSITE" id="PS51186"/>
    </source>
</evidence>
<gene>
    <name evidence="2" type="ORF">GCM10008908_36380</name>
</gene>
<protein>
    <submittedName>
        <fullName evidence="2">GNAT family N-acetyltransferase</fullName>
    </submittedName>
</protein>
<dbReference type="Pfam" id="PF00583">
    <property type="entry name" value="Acetyltransf_1"/>
    <property type="match status" value="1"/>
</dbReference>